<dbReference type="SUPFAM" id="SSF58104">
    <property type="entry name" value="Methyl-accepting chemotaxis protein (MCP) signaling domain"/>
    <property type="match status" value="1"/>
</dbReference>
<keyword evidence="4 6" id="KW-0807">Transducer</keyword>
<dbReference type="SMART" id="SM00283">
    <property type="entry name" value="MA"/>
    <property type="match status" value="1"/>
</dbReference>
<dbReference type="InterPro" id="IPR004089">
    <property type="entry name" value="MCPsignal_dom"/>
</dbReference>
<dbReference type="InterPro" id="IPR004090">
    <property type="entry name" value="Chemotax_Me-accpt_rcpt"/>
</dbReference>
<dbReference type="Gene3D" id="1.10.287.950">
    <property type="entry name" value="Methyl-accepting chemotaxis protein"/>
    <property type="match status" value="1"/>
</dbReference>
<protein>
    <recommendedName>
        <fullName evidence="13">Methyl-accepting chemotaxis protein</fullName>
    </recommendedName>
</protein>
<reference evidence="11" key="1">
    <citation type="submission" date="2022-08" db="EMBL/GenBank/DDBJ databases">
        <title>Draft genome sequence of Lysinibacillus sp. strain KH24.</title>
        <authorList>
            <person name="Kanbe H."/>
            <person name="Itoh H."/>
        </authorList>
    </citation>
    <scope>NUCLEOTIDE SEQUENCE</scope>
    <source>
        <strain evidence="11">KH24</strain>
    </source>
</reference>
<dbReference type="PROSITE" id="PS50111">
    <property type="entry name" value="CHEMOTAXIS_TRANSDUC_2"/>
    <property type="match status" value="1"/>
</dbReference>
<feature type="transmembrane region" description="Helical" evidence="8">
    <location>
        <begin position="172"/>
        <end position="197"/>
    </location>
</feature>
<evidence type="ECO:0000256" key="5">
    <source>
        <dbReference type="ARBA" id="ARBA00029447"/>
    </source>
</evidence>
<dbReference type="RefSeq" id="WP_264986965.1">
    <property type="nucleotide sequence ID" value="NZ_BRZA01000001.1"/>
</dbReference>
<keyword evidence="8" id="KW-0812">Transmembrane</keyword>
<evidence type="ECO:0000259" key="9">
    <source>
        <dbReference type="PROSITE" id="PS50111"/>
    </source>
</evidence>
<dbReference type="EMBL" id="BRZA01000001">
    <property type="protein sequence ID" value="GLC87233.1"/>
    <property type="molecule type" value="Genomic_DNA"/>
</dbReference>
<keyword evidence="3 8" id="KW-0472">Membrane</keyword>
<dbReference type="PROSITE" id="PS50885">
    <property type="entry name" value="HAMP"/>
    <property type="match status" value="1"/>
</dbReference>
<keyword evidence="8" id="KW-1133">Transmembrane helix</keyword>
<dbReference type="PRINTS" id="PR00260">
    <property type="entry name" value="CHEMTRNSDUCR"/>
</dbReference>
<dbReference type="PANTHER" id="PTHR32089:SF112">
    <property type="entry name" value="LYSOZYME-LIKE PROTEIN-RELATED"/>
    <property type="match status" value="1"/>
</dbReference>
<comment type="subcellular location">
    <subcellularLocation>
        <location evidence="1">Cell membrane</location>
    </subcellularLocation>
</comment>
<dbReference type="Pfam" id="PF00672">
    <property type="entry name" value="HAMP"/>
    <property type="match status" value="1"/>
</dbReference>
<dbReference type="Gene3D" id="6.10.340.10">
    <property type="match status" value="1"/>
</dbReference>
<feature type="coiled-coil region" evidence="7">
    <location>
        <begin position="254"/>
        <end position="288"/>
    </location>
</feature>
<gene>
    <name evidence="11" type="ORF">LYSBPC_03600</name>
</gene>
<evidence type="ECO:0000256" key="3">
    <source>
        <dbReference type="ARBA" id="ARBA00023136"/>
    </source>
</evidence>
<evidence type="ECO:0000259" key="10">
    <source>
        <dbReference type="PROSITE" id="PS50885"/>
    </source>
</evidence>
<keyword evidence="12" id="KW-1185">Reference proteome</keyword>
<dbReference type="Pfam" id="PF00015">
    <property type="entry name" value="MCPsignal"/>
    <property type="match status" value="1"/>
</dbReference>
<evidence type="ECO:0000313" key="12">
    <source>
        <dbReference type="Proteomes" id="UP001065593"/>
    </source>
</evidence>
<evidence type="ECO:0000256" key="7">
    <source>
        <dbReference type="SAM" id="Coils"/>
    </source>
</evidence>
<sequence length="558" mass="61566">MSLNKKLLINSFTLVMISIVLIAIVITSMLRMQSSNQDILPKIIQMQEIKSELMSTQKELSNYAIAINVAQPPSVTEKQVASLQKIEDSIHKKLAIVEPLVTDTASSEIFEQMQAKVQDFFAMANKAVQAKNIADVRTQELRVAGILNDIYTFGLYTNEQYQQIQDSLAGQISFVITASIIGIGVLIAFGMVFAILIRRNITRPLRQLVLHVNEIASGNLVVEPIPYKAKDEIGVLNQSFTTMTAQLKQLLYSIKDVSHQVDDFTNQLEKENQLLANISEQVASSTEKMSDDSQIIADSLSQAVQLVDTMDADFSLNVQRSTNSVQHGQQVVGAVDKGKNVIHVQQQMIEENIQTTQMINEVTSTFMRHAADIGEMAKVVADIAEQTNLLALNASIEAARAGEHGKGFAVVAEEVRNLSEASNKSTKRIFDIVNALQAGVREMTDSVQKGVTIAEKQKQSMQETTVAFDSIDVEVRGIMGELLEVSQGMNQSKKIGEQVLTHVENVNRMLENTVAGTEEITASTQEQIQAIHVAVDQIAALRQLIESLNNNVQQFKLQ</sequence>
<feature type="domain" description="Methyl-accepting transducer" evidence="9">
    <location>
        <begin position="271"/>
        <end position="507"/>
    </location>
</feature>
<feature type="coiled-coil region" evidence="7">
    <location>
        <begin position="531"/>
        <end position="558"/>
    </location>
</feature>
<evidence type="ECO:0000313" key="11">
    <source>
        <dbReference type="EMBL" id="GLC87233.1"/>
    </source>
</evidence>
<organism evidence="11 12">
    <name type="scientific">Lysinibacillus piscis</name>
    <dbReference type="NCBI Taxonomy" id="2518931"/>
    <lineage>
        <taxon>Bacteria</taxon>
        <taxon>Bacillati</taxon>
        <taxon>Bacillota</taxon>
        <taxon>Bacilli</taxon>
        <taxon>Bacillales</taxon>
        <taxon>Bacillaceae</taxon>
        <taxon>Lysinibacillus</taxon>
    </lineage>
</organism>
<feature type="domain" description="HAMP" evidence="10">
    <location>
        <begin position="199"/>
        <end position="252"/>
    </location>
</feature>
<evidence type="ECO:0000256" key="8">
    <source>
        <dbReference type="SAM" id="Phobius"/>
    </source>
</evidence>
<evidence type="ECO:0000256" key="4">
    <source>
        <dbReference type="ARBA" id="ARBA00023224"/>
    </source>
</evidence>
<accession>A0ABQ5NG40</accession>
<evidence type="ECO:0000256" key="6">
    <source>
        <dbReference type="PROSITE-ProRule" id="PRU00284"/>
    </source>
</evidence>
<evidence type="ECO:0000256" key="1">
    <source>
        <dbReference type="ARBA" id="ARBA00004236"/>
    </source>
</evidence>
<proteinExistence type="inferred from homology"/>
<keyword evidence="2" id="KW-1003">Cell membrane</keyword>
<feature type="transmembrane region" description="Helical" evidence="8">
    <location>
        <begin position="7"/>
        <end position="30"/>
    </location>
</feature>
<dbReference type="InterPro" id="IPR003660">
    <property type="entry name" value="HAMP_dom"/>
</dbReference>
<keyword evidence="7" id="KW-0175">Coiled coil</keyword>
<evidence type="ECO:0000256" key="2">
    <source>
        <dbReference type="ARBA" id="ARBA00022475"/>
    </source>
</evidence>
<dbReference type="CDD" id="cd06225">
    <property type="entry name" value="HAMP"/>
    <property type="match status" value="1"/>
</dbReference>
<evidence type="ECO:0008006" key="13">
    <source>
        <dbReference type="Google" id="ProtNLM"/>
    </source>
</evidence>
<comment type="caution">
    <text evidence="11">The sequence shown here is derived from an EMBL/GenBank/DDBJ whole genome shotgun (WGS) entry which is preliminary data.</text>
</comment>
<dbReference type="Proteomes" id="UP001065593">
    <property type="component" value="Unassembled WGS sequence"/>
</dbReference>
<dbReference type="PANTHER" id="PTHR32089">
    <property type="entry name" value="METHYL-ACCEPTING CHEMOTAXIS PROTEIN MCPB"/>
    <property type="match status" value="1"/>
</dbReference>
<comment type="similarity">
    <text evidence="5">Belongs to the methyl-accepting chemotaxis (MCP) protein family.</text>
</comment>
<dbReference type="SMART" id="SM00304">
    <property type="entry name" value="HAMP"/>
    <property type="match status" value="1"/>
</dbReference>
<name>A0ABQ5NG40_9BACI</name>